<evidence type="ECO:0000259" key="12">
    <source>
        <dbReference type="Pfam" id="PF10396"/>
    </source>
</evidence>
<dbReference type="RefSeq" id="WP_092120251.1">
    <property type="nucleotide sequence ID" value="NZ_FMXO01000009.1"/>
</dbReference>
<comment type="subunit">
    <text evidence="9">Homodimer. Heterotetramer of two MnmE and two MnmG subunits.</text>
</comment>
<dbReference type="STRING" id="617002.SAMN05660653_01791"/>
<evidence type="ECO:0000256" key="4">
    <source>
        <dbReference type="ARBA" id="ARBA00022741"/>
    </source>
</evidence>
<evidence type="ECO:0000256" key="10">
    <source>
        <dbReference type="RuleBase" id="RU003313"/>
    </source>
</evidence>
<dbReference type="InterPro" id="IPR006073">
    <property type="entry name" value="GTP-bd"/>
</dbReference>
<gene>
    <name evidence="9" type="primary">mnmE</name>
    <name evidence="9" type="synonym">trmE</name>
    <name evidence="14" type="ORF">SAMN05660653_01791</name>
</gene>
<dbReference type="NCBIfam" id="TIGR00450">
    <property type="entry name" value="mnmE_trmE_thdF"/>
    <property type="match status" value="1"/>
</dbReference>
<dbReference type="Gene3D" id="3.40.50.300">
    <property type="entry name" value="P-loop containing nucleotide triphosphate hydrolases"/>
    <property type="match status" value="1"/>
</dbReference>
<dbReference type="Pfam" id="PF10396">
    <property type="entry name" value="TrmE_N"/>
    <property type="match status" value="1"/>
</dbReference>
<feature type="binding site" evidence="9">
    <location>
        <position position="237"/>
    </location>
    <ligand>
        <name>Mg(2+)</name>
        <dbReference type="ChEBI" id="CHEBI:18420"/>
    </ligand>
</feature>
<dbReference type="GO" id="GO:0042802">
    <property type="term" value="F:identical protein binding"/>
    <property type="evidence" value="ECO:0007669"/>
    <property type="project" value="UniProtKB-ARBA"/>
</dbReference>
<keyword evidence="2 9" id="KW-0819">tRNA processing</keyword>
<dbReference type="CDD" id="cd04164">
    <property type="entry name" value="trmE"/>
    <property type="match status" value="1"/>
</dbReference>
<feature type="binding site" evidence="9">
    <location>
        <begin position="252"/>
        <end position="258"/>
    </location>
    <ligand>
        <name>GTP</name>
        <dbReference type="ChEBI" id="CHEBI:37565"/>
    </ligand>
</feature>
<keyword evidence="8 9" id="KW-0342">GTP-binding</keyword>
<comment type="subcellular location">
    <subcellularLocation>
        <location evidence="9">Cytoplasm</location>
    </subcellularLocation>
</comment>
<evidence type="ECO:0000259" key="11">
    <source>
        <dbReference type="Pfam" id="PF01926"/>
    </source>
</evidence>
<evidence type="ECO:0000256" key="7">
    <source>
        <dbReference type="ARBA" id="ARBA00022958"/>
    </source>
</evidence>
<dbReference type="InterPro" id="IPR027417">
    <property type="entry name" value="P-loop_NTPase"/>
</dbReference>
<feature type="binding site" evidence="9">
    <location>
        <position position="258"/>
    </location>
    <ligand>
        <name>Mg(2+)</name>
        <dbReference type="ChEBI" id="CHEBI:18420"/>
    </ligand>
</feature>
<comment type="cofactor">
    <cofactor evidence="9">
        <name>K(+)</name>
        <dbReference type="ChEBI" id="CHEBI:29103"/>
    </cofactor>
    <text evidence="9">Binds 1 potassium ion per subunit.</text>
</comment>
<comment type="similarity">
    <text evidence="1 9 10">Belongs to the TRAFAC class TrmE-Era-EngA-EngB-Septin-like GTPase superfamily. TrmE GTPase family.</text>
</comment>
<evidence type="ECO:0000256" key="2">
    <source>
        <dbReference type="ARBA" id="ARBA00022694"/>
    </source>
</evidence>
<dbReference type="FunFam" id="3.30.1360.120:FF:000003">
    <property type="entry name" value="tRNA modification GTPase MnmE"/>
    <property type="match status" value="1"/>
</dbReference>
<accession>A0A1G6CWT8</accession>
<evidence type="ECO:0000256" key="9">
    <source>
        <dbReference type="HAMAP-Rule" id="MF_00379"/>
    </source>
</evidence>
<dbReference type="HAMAP" id="MF_00379">
    <property type="entry name" value="GTPase_MnmE"/>
    <property type="match status" value="1"/>
</dbReference>
<dbReference type="GO" id="GO:0046872">
    <property type="term" value="F:metal ion binding"/>
    <property type="evidence" value="ECO:0007669"/>
    <property type="project" value="UniProtKB-KW"/>
</dbReference>
<evidence type="ECO:0000259" key="13">
    <source>
        <dbReference type="Pfam" id="PF12631"/>
    </source>
</evidence>
<feature type="binding site" evidence="9">
    <location>
        <position position="462"/>
    </location>
    <ligand>
        <name>(6S)-5-formyl-5,6,7,8-tetrahydrofolate</name>
        <dbReference type="ChEBI" id="CHEBI:57457"/>
    </ligand>
</feature>
<evidence type="ECO:0000256" key="3">
    <source>
        <dbReference type="ARBA" id="ARBA00022723"/>
    </source>
</evidence>
<dbReference type="NCBIfam" id="TIGR00231">
    <property type="entry name" value="small_GTP"/>
    <property type="match status" value="1"/>
</dbReference>
<keyword evidence="6 9" id="KW-0460">Magnesium</keyword>
<keyword evidence="15" id="KW-1185">Reference proteome</keyword>
<dbReference type="OrthoDB" id="9805918at2"/>
<dbReference type="InterPro" id="IPR025867">
    <property type="entry name" value="MnmE_helical"/>
</dbReference>
<dbReference type="Pfam" id="PF01926">
    <property type="entry name" value="MMR_HSR1"/>
    <property type="match status" value="1"/>
</dbReference>
<reference evidence="14 15" key="1">
    <citation type="submission" date="2016-10" db="EMBL/GenBank/DDBJ databases">
        <authorList>
            <person name="de Groot N.N."/>
        </authorList>
    </citation>
    <scope>NUCLEOTIDE SEQUENCE [LARGE SCALE GENOMIC DNA]</scope>
    <source>
        <strain evidence="14 15">ASO4-2</strain>
    </source>
</reference>
<evidence type="ECO:0000313" key="15">
    <source>
        <dbReference type="Proteomes" id="UP000198771"/>
    </source>
</evidence>
<dbReference type="InterPro" id="IPR027368">
    <property type="entry name" value="MnmE_dom2"/>
</dbReference>
<dbReference type="Pfam" id="PF12631">
    <property type="entry name" value="MnmE_helical"/>
    <property type="match status" value="1"/>
</dbReference>
<dbReference type="AlphaFoldDB" id="A0A1G6CWT8"/>
<dbReference type="Gene3D" id="1.20.120.430">
    <property type="entry name" value="tRNA modification GTPase MnmE domain 2"/>
    <property type="match status" value="1"/>
</dbReference>
<dbReference type="GO" id="GO:0005525">
    <property type="term" value="F:GTP binding"/>
    <property type="evidence" value="ECO:0007669"/>
    <property type="project" value="UniProtKB-UniRule"/>
</dbReference>
<keyword evidence="3 9" id="KW-0479">Metal-binding</keyword>
<feature type="domain" description="GTP-binding protein TrmE N-terminal" evidence="12">
    <location>
        <begin position="8"/>
        <end position="127"/>
    </location>
</feature>
<proteinExistence type="inferred from homology"/>
<dbReference type="InterPro" id="IPR031168">
    <property type="entry name" value="G_TrmE"/>
</dbReference>
<dbReference type="EC" id="3.6.-.-" evidence="9"/>
<dbReference type="GO" id="GO:0002098">
    <property type="term" value="P:tRNA wobble uridine modification"/>
    <property type="evidence" value="ECO:0007669"/>
    <property type="project" value="TreeGrafter"/>
</dbReference>
<name>A0A1G6CWT8_9BACT</name>
<dbReference type="PANTHER" id="PTHR42714">
    <property type="entry name" value="TRNA MODIFICATION GTPASE GTPBP3"/>
    <property type="match status" value="1"/>
</dbReference>
<evidence type="ECO:0000256" key="6">
    <source>
        <dbReference type="ARBA" id="ARBA00022842"/>
    </source>
</evidence>
<organism evidence="14 15">
    <name type="scientific">Desulfonatronum thiosulfatophilum</name>
    <dbReference type="NCBI Taxonomy" id="617002"/>
    <lineage>
        <taxon>Bacteria</taxon>
        <taxon>Pseudomonadati</taxon>
        <taxon>Thermodesulfobacteriota</taxon>
        <taxon>Desulfovibrionia</taxon>
        <taxon>Desulfovibrionales</taxon>
        <taxon>Desulfonatronaceae</taxon>
        <taxon>Desulfonatronum</taxon>
    </lineage>
</organism>
<dbReference type="CDD" id="cd14858">
    <property type="entry name" value="TrmE_N"/>
    <property type="match status" value="1"/>
</dbReference>
<feature type="domain" description="G" evidence="11">
    <location>
        <begin position="227"/>
        <end position="318"/>
    </location>
</feature>
<dbReference type="GO" id="GO:0030488">
    <property type="term" value="P:tRNA methylation"/>
    <property type="evidence" value="ECO:0007669"/>
    <property type="project" value="TreeGrafter"/>
</dbReference>
<dbReference type="InterPro" id="IPR004520">
    <property type="entry name" value="GTPase_MnmE"/>
</dbReference>
<dbReference type="InterPro" id="IPR018948">
    <property type="entry name" value="GTP-bd_TrmE_N"/>
</dbReference>
<feature type="binding site" evidence="9">
    <location>
        <position position="88"/>
    </location>
    <ligand>
        <name>(6S)-5-formyl-5,6,7,8-tetrahydrofolate</name>
        <dbReference type="ChEBI" id="CHEBI:57457"/>
    </ligand>
</feature>
<protein>
    <recommendedName>
        <fullName evidence="9">tRNA modification GTPase MnmE</fullName>
        <ecNumber evidence="9">3.6.-.-</ecNumber>
    </recommendedName>
</protein>
<dbReference type="GO" id="GO:0003924">
    <property type="term" value="F:GTPase activity"/>
    <property type="evidence" value="ECO:0007669"/>
    <property type="project" value="UniProtKB-UniRule"/>
</dbReference>
<dbReference type="GO" id="GO:0005829">
    <property type="term" value="C:cytosol"/>
    <property type="evidence" value="ECO:0007669"/>
    <property type="project" value="TreeGrafter"/>
</dbReference>
<comment type="caution">
    <text evidence="9">Lacks conserved residue(s) required for the propagation of feature annotation.</text>
</comment>
<keyword evidence="4 9" id="KW-0547">Nucleotide-binding</keyword>
<dbReference type="EMBL" id="FMXO01000009">
    <property type="protein sequence ID" value="SDB37387.1"/>
    <property type="molecule type" value="Genomic_DNA"/>
</dbReference>
<evidence type="ECO:0000313" key="14">
    <source>
        <dbReference type="EMBL" id="SDB37387.1"/>
    </source>
</evidence>
<dbReference type="PANTHER" id="PTHR42714:SF2">
    <property type="entry name" value="TRNA MODIFICATION GTPASE GTPBP3, MITOCHONDRIAL"/>
    <property type="match status" value="1"/>
</dbReference>
<dbReference type="InterPro" id="IPR027266">
    <property type="entry name" value="TrmE/GcvT-like"/>
</dbReference>
<feature type="binding site" evidence="9">
    <location>
        <position position="25"/>
    </location>
    <ligand>
        <name>(6S)-5-formyl-5,6,7,8-tetrahydrofolate</name>
        <dbReference type="ChEBI" id="CHEBI:57457"/>
    </ligand>
</feature>
<feature type="binding site" evidence="9">
    <location>
        <position position="127"/>
    </location>
    <ligand>
        <name>(6S)-5-formyl-5,6,7,8-tetrahydrofolate</name>
        <dbReference type="ChEBI" id="CHEBI:57457"/>
    </ligand>
</feature>
<keyword evidence="9" id="KW-0963">Cytoplasm</keyword>
<feature type="domain" description="MnmE helical" evidence="13">
    <location>
        <begin position="130"/>
        <end position="459"/>
    </location>
</feature>
<evidence type="ECO:0000256" key="1">
    <source>
        <dbReference type="ARBA" id="ARBA00011043"/>
    </source>
</evidence>
<evidence type="ECO:0000256" key="8">
    <source>
        <dbReference type="ARBA" id="ARBA00023134"/>
    </source>
</evidence>
<sequence length="462" mass="50612">MIALSTETIAAIATPPGHGAVGIIRVSGTCARVIVTKHFASSRRTFRELRPYRLHHGHFFNGTGQILDEVLVAFMPGPGSFTGEDVVEINCHGSPVVLQSILETLLQEGVHPANPGEFTQRAFLNGRMDLTQAEAVAEIISAVSPTASLLAQNKLSGALRHCLQGLRDRLEELRAQLCLAVDFPEEEVECLSPELFLQSVEDIRKQLGILLQGHLQSRIWNDGALCVLSGAVNAGKSSLLNQLLGRQRAIVSPEPGTTRDYLEERITLHGLSLRLVDVAGTRKEAGILEREGLALARQFQDEADLILLVVDIATQAPLGVVKDQNLSLYPPSRTLIVANKCDLKRDPETESFLSNQGYDVVPVSAKNGQGLEELQDRIWRRLIANSPEPRPDALTLNLRQSGALEQAALELERLREDIMQNVPYDLLGVRLESASVILAEITGEITSDEILESIFQRFCIGK</sequence>
<dbReference type="Proteomes" id="UP000198771">
    <property type="component" value="Unassembled WGS sequence"/>
</dbReference>
<feature type="binding site" evidence="9">
    <location>
        <begin position="233"/>
        <end position="238"/>
    </location>
    <ligand>
        <name>GTP</name>
        <dbReference type="ChEBI" id="CHEBI:37565"/>
    </ligand>
</feature>
<dbReference type="SUPFAM" id="SSF52540">
    <property type="entry name" value="P-loop containing nucleoside triphosphate hydrolases"/>
    <property type="match status" value="1"/>
</dbReference>
<dbReference type="Gene3D" id="3.30.1360.120">
    <property type="entry name" value="Probable tRNA modification gtpase trme, domain 1"/>
    <property type="match status" value="1"/>
</dbReference>
<evidence type="ECO:0000256" key="5">
    <source>
        <dbReference type="ARBA" id="ARBA00022801"/>
    </source>
</evidence>
<comment type="function">
    <text evidence="9">Exhibits a very high intrinsic GTPase hydrolysis rate. Involved in the addition of a carboxymethylaminomethyl (cmnm) group at the wobble position (U34) of certain tRNAs, forming tRNA-cmnm(5)s(2)U34.</text>
</comment>
<dbReference type="InterPro" id="IPR005225">
    <property type="entry name" value="Small_GTP-bd"/>
</dbReference>
<keyword evidence="7 9" id="KW-0630">Potassium</keyword>
<keyword evidence="5 9" id="KW-0378">Hydrolase</keyword>